<dbReference type="RefSeq" id="WP_386804486.1">
    <property type="nucleotide sequence ID" value="NZ_JBHTMU010000025.1"/>
</dbReference>
<dbReference type="InterPro" id="IPR029063">
    <property type="entry name" value="SAM-dependent_MTases_sf"/>
</dbReference>
<dbReference type="InterPro" id="IPR006342">
    <property type="entry name" value="FkbM_mtfrase"/>
</dbReference>
<evidence type="ECO:0000313" key="2">
    <source>
        <dbReference type="Proteomes" id="UP001597135"/>
    </source>
</evidence>
<protein>
    <submittedName>
        <fullName evidence="1">FkbM family methyltransferase</fullName>
    </submittedName>
</protein>
<proteinExistence type="predicted"/>
<dbReference type="Proteomes" id="UP001597135">
    <property type="component" value="Unassembled WGS sequence"/>
</dbReference>
<keyword evidence="1" id="KW-0489">Methyltransferase</keyword>
<dbReference type="NCBIfam" id="TIGR01444">
    <property type="entry name" value="fkbM_fam"/>
    <property type="match status" value="1"/>
</dbReference>
<comment type="caution">
    <text evidence="1">The sequence shown here is derived from an EMBL/GenBank/DDBJ whole genome shotgun (WGS) entry which is preliminary data.</text>
</comment>
<sequence length="234" mass="25448">MDGGNLPEKEKIIASPDGVRFPVDKAILGPRFRRSIRSGGYEVKEATAIRQLVRKGDRVLEIGGGVGYISSLLAKDGRAAEIRSFEANPRLVPYIRRVHELNGFTTCSVTNALLADGPGPDLPFHIRTNFLASSMDLDAGESNIVETAMVPQQDIHALIAEFQPTFLVCDIEGAEAHLLPAADWSGLRVAVVELHPQWIGQAGVQAVFDGFHRAGLTYFAKTSHAKVVSFKRGF</sequence>
<reference evidence="2" key="1">
    <citation type="journal article" date="2019" name="Int. J. Syst. Evol. Microbiol.">
        <title>The Global Catalogue of Microorganisms (GCM) 10K type strain sequencing project: providing services to taxonomists for standard genome sequencing and annotation.</title>
        <authorList>
            <consortium name="The Broad Institute Genomics Platform"/>
            <consortium name="The Broad Institute Genome Sequencing Center for Infectious Disease"/>
            <person name="Wu L."/>
            <person name="Ma J."/>
        </authorList>
    </citation>
    <scope>NUCLEOTIDE SEQUENCE [LARGE SCALE GENOMIC DNA]</scope>
    <source>
        <strain evidence="2">CCUG 62953</strain>
    </source>
</reference>
<accession>A0ABW3ZK48</accession>
<dbReference type="EMBL" id="JBHTMU010000025">
    <property type="protein sequence ID" value="MFD1343484.1"/>
    <property type="molecule type" value="Genomic_DNA"/>
</dbReference>
<keyword evidence="1" id="KW-0808">Transferase</keyword>
<dbReference type="GO" id="GO:0008168">
    <property type="term" value="F:methyltransferase activity"/>
    <property type="evidence" value="ECO:0007669"/>
    <property type="project" value="UniProtKB-KW"/>
</dbReference>
<name>A0ABW3ZK48_9RHOB</name>
<dbReference type="SUPFAM" id="SSF53335">
    <property type="entry name" value="S-adenosyl-L-methionine-dependent methyltransferases"/>
    <property type="match status" value="1"/>
</dbReference>
<evidence type="ECO:0000313" key="1">
    <source>
        <dbReference type="EMBL" id="MFD1343484.1"/>
    </source>
</evidence>
<gene>
    <name evidence="1" type="ORF">ACFQ4E_13730</name>
</gene>
<organism evidence="1 2">
    <name type="scientific">Litorisediminicola beolgyonensis</name>
    <dbReference type="NCBI Taxonomy" id="1173614"/>
    <lineage>
        <taxon>Bacteria</taxon>
        <taxon>Pseudomonadati</taxon>
        <taxon>Pseudomonadota</taxon>
        <taxon>Alphaproteobacteria</taxon>
        <taxon>Rhodobacterales</taxon>
        <taxon>Paracoccaceae</taxon>
        <taxon>Litorisediminicola</taxon>
    </lineage>
</organism>
<keyword evidence="2" id="KW-1185">Reference proteome</keyword>
<dbReference type="CDD" id="cd02440">
    <property type="entry name" value="AdoMet_MTases"/>
    <property type="match status" value="1"/>
</dbReference>
<dbReference type="GO" id="GO:0032259">
    <property type="term" value="P:methylation"/>
    <property type="evidence" value="ECO:0007669"/>
    <property type="project" value="UniProtKB-KW"/>
</dbReference>
<dbReference type="Gene3D" id="3.40.50.150">
    <property type="entry name" value="Vaccinia Virus protein VP39"/>
    <property type="match status" value="1"/>
</dbReference>